<dbReference type="InterPro" id="IPR013320">
    <property type="entry name" value="ConA-like_dom_sf"/>
</dbReference>
<dbReference type="KEGG" id="pbu:L21SP3_00044"/>
<dbReference type="OrthoDB" id="292835at2"/>
<reference evidence="3" key="1">
    <citation type="submission" date="2017-02" db="EMBL/GenBank/DDBJ databases">
        <title>Comparative genomics and description of representatives of a novel lineage of planctomycetes thriving in anoxic sediments.</title>
        <authorList>
            <person name="Spring S."/>
            <person name="Bunk B."/>
            <person name="Sproer C."/>
            <person name="Klenk H.-P."/>
        </authorList>
    </citation>
    <scope>NUCLEOTIDE SEQUENCE [LARGE SCALE GENOMIC DNA]</scope>
    <source>
        <strain evidence="3">L21-RPul-D3</strain>
    </source>
</reference>
<dbReference type="SUPFAM" id="SSF49899">
    <property type="entry name" value="Concanavalin A-like lectins/glucanases"/>
    <property type="match status" value="1"/>
</dbReference>
<dbReference type="Gene3D" id="2.60.40.10">
    <property type="entry name" value="Immunoglobulins"/>
    <property type="match status" value="2"/>
</dbReference>
<evidence type="ECO:0008006" key="4">
    <source>
        <dbReference type="Google" id="ProtNLM"/>
    </source>
</evidence>
<dbReference type="Pfam" id="PF13385">
    <property type="entry name" value="Laminin_G_3"/>
    <property type="match status" value="1"/>
</dbReference>
<gene>
    <name evidence="2" type="ORF">L21SP3_00044</name>
</gene>
<dbReference type="Gene3D" id="2.60.120.200">
    <property type="match status" value="1"/>
</dbReference>
<dbReference type="RefSeq" id="WP_077538381.1">
    <property type="nucleotide sequence ID" value="NZ_CP019633.1"/>
</dbReference>
<keyword evidence="1" id="KW-0732">Signal</keyword>
<protein>
    <recommendedName>
        <fullName evidence="4">Ig-like domain-containing protein</fullName>
    </recommendedName>
</protein>
<feature type="chain" id="PRO_5013224614" description="Ig-like domain-containing protein" evidence="1">
    <location>
        <begin position="20"/>
        <end position="641"/>
    </location>
</feature>
<dbReference type="STRING" id="1940790.L21SP3_00044"/>
<evidence type="ECO:0000313" key="3">
    <source>
        <dbReference type="Proteomes" id="UP000188273"/>
    </source>
</evidence>
<dbReference type="InterPro" id="IPR036179">
    <property type="entry name" value="Ig-like_dom_sf"/>
</dbReference>
<feature type="signal peptide" evidence="1">
    <location>
        <begin position="1"/>
        <end position="19"/>
    </location>
</feature>
<sequence length="641" mass="69966" precursor="true">MKKLLILTLLGFAATAGLCSTFSSDGNLDFPDEVFTDGILIQAENLGNPLKTLDGIGGDFPWTANYTNTTQNGVWFDDPVDGAKYDNSYDASANDVVKNVISSGLKSGWNGSVTITLEDLEVGSDYRIQVLVGPSWSWCGYYLILPVDEDGDTLLDSAFDGGSSGDTADIIRGTWTAQSAEETVEIDFNDGDGSQGFVMGFVLHKMVPETSTAHNPSPEYGAANMETDLTLSWSKALDQQTSLPRTDITDHFVYVHTEPNMPAGGLTPTTVADSGGTFTTYNVTDLSNTTDYYWRVDESVNGSAAGDPETITGPWWKFTTKSGAPTVTTQPEPRYYTAPGEDTVIAFEHKDVTGFQWYKYVDGVSDTALADGADYSGTTTDTLTILDTQLADESEYYCVISGDGPDVQTDNAKVWTERLWAYYQFEGDLTDSSPSGYDLTPSQPTYQFGAGLGGGSALETTLEGDNASYYFDPTETLDQYTVMMWAKASDAEAIGDFDAVINNGDFQLGYYEGDVAGVEDISEWFHVALVHDGEFSRVFGNGTLNNENENFEGDFEKIQILHNRAEDNTFIGLADEVKIYNYALSDEEIAQEYIDVAGGTTCLYPLEYDVNDDCKITLVDFVQYAMEWKDCGLYPASACSE</sequence>
<dbReference type="SUPFAM" id="SSF48726">
    <property type="entry name" value="Immunoglobulin"/>
    <property type="match status" value="1"/>
</dbReference>
<organism evidence="2 3">
    <name type="scientific">Sedimentisphaera cyanobacteriorum</name>
    <dbReference type="NCBI Taxonomy" id="1940790"/>
    <lineage>
        <taxon>Bacteria</taxon>
        <taxon>Pseudomonadati</taxon>
        <taxon>Planctomycetota</taxon>
        <taxon>Phycisphaerae</taxon>
        <taxon>Sedimentisphaerales</taxon>
        <taxon>Sedimentisphaeraceae</taxon>
        <taxon>Sedimentisphaera</taxon>
    </lineage>
</organism>
<name>A0A1Q2HLD0_9BACT</name>
<accession>A0A1Q2HLD0</accession>
<keyword evidence="3" id="KW-1185">Reference proteome</keyword>
<dbReference type="AlphaFoldDB" id="A0A1Q2HLD0"/>
<dbReference type="EMBL" id="CP019633">
    <property type="protein sequence ID" value="AQQ08268.1"/>
    <property type="molecule type" value="Genomic_DNA"/>
</dbReference>
<evidence type="ECO:0000313" key="2">
    <source>
        <dbReference type="EMBL" id="AQQ08268.1"/>
    </source>
</evidence>
<dbReference type="InterPro" id="IPR013783">
    <property type="entry name" value="Ig-like_fold"/>
</dbReference>
<dbReference type="Proteomes" id="UP000188273">
    <property type="component" value="Chromosome"/>
</dbReference>
<evidence type="ECO:0000256" key="1">
    <source>
        <dbReference type="SAM" id="SignalP"/>
    </source>
</evidence>
<proteinExistence type="predicted"/>